<reference evidence="2" key="1">
    <citation type="submission" date="2020-12" db="EMBL/GenBank/DDBJ databases">
        <title>Metabolic potential, ecology and presence of endohyphal bacteria is reflected in genomic diversity of Mucoromycotina.</title>
        <authorList>
            <person name="Muszewska A."/>
            <person name="Okrasinska A."/>
            <person name="Steczkiewicz K."/>
            <person name="Drgas O."/>
            <person name="Orlowska M."/>
            <person name="Perlinska-Lenart U."/>
            <person name="Aleksandrzak-Piekarczyk T."/>
            <person name="Szatraj K."/>
            <person name="Zielenkiewicz U."/>
            <person name="Pilsyk S."/>
            <person name="Malc E."/>
            <person name="Mieczkowski P."/>
            <person name="Kruszewska J.S."/>
            <person name="Biernat P."/>
            <person name="Pawlowska J."/>
        </authorList>
    </citation>
    <scope>NUCLEOTIDE SEQUENCE</scope>
    <source>
        <strain evidence="2">WA0000051536</strain>
    </source>
</reference>
<evidence type="ECO:0000256" key="1">
    <source>
        <dbReference type="SAM" id="MobiDB-lite"/>
    </source>
</evidence>
<name>A0A8H7PGY0_9FUNG</name>
<keyword evidence="3" id="KW-1185">Reference proteome</keyword>
<evidence type="ECO:0000313" key="3">
    <source>
        <dbReference type="Proteomes" id="UP000612746"/>
    </source>
</evidence>
<protein>
    <submittedName>
        <fullName evidence="2">Uncharacterized protein</fullName>
    </submittedName>
</protein>
<evidence type="ECO:0000313" key="2">
    <source>
        <dbReference type="EMBL" id="KAG2173086.1"/>
    </source>
</evidence>
<dbReference type="EMBL" id="JAEPRA010000020">
    <property type="protein sequence ID" value="KAG2173086.1"/>
    <property type="molecule type" value="Genomic_DNA"/>
</dbReference>
<comment type="caution">
    <text evidence="2">The sequence shown here is derived from an EMBL/GenBank/DDBJ whole genome shotgun (WGS) entry which is preliminary data.</text>
</comment>
<dbReference type="Proteomes" id="UP000612746">
    <property type="component" value="Unassembled WGS sequence"/>
</dbReference>
<organism evidence="2 3">
    <name type="scientific">Umbelopsis vinacea</name>
    <dbReference type="NCBI Taxonomy" id="44442"/>
    <lineage>
        <taxon>Eukaryota</taxon>
        <taxon>Fungi</taxon>
        <taxon>Fungi incertae sedis</taxon>
        <taxon>Mucoromycota</taxon>
        <taxon>Mucoromycotina</taxon>
        <taxon>Umbelopsidomycetes</taxon>
        <taxon>Umbelopsidales</taxon>
        <taxon>Umbelopsidaceae</taxon>
        <taxon>Umbelopsis</taxon>
    </lineage>
</organism>
<sequence>MEPVSESLPQSIMEFNSFLSQEETDGENSSGNNYGTLLANRNLVSSPTTDVDTRTNADESPTEDTSHCSFRSITMDNKLWKLSAWRISGTGFSCRVTPSI</sequence>
<dbReference type="AlphaFoldDB" id="A0A8H7PGY0"/>
<proteinExistence type="predicted"/>
<accession>A0A8H7PGY0</accession>
<gene>
    <name evidence="2" type="ORF">INT44_007059</name>
</gene>
<feature type="compositionally biased region" description="Polar residues" evidence="1">
    <location>
        <begin position="21"/>
        <end position="35"/>
    </location>
</feature>
<feature type="region of interest" description="Disordered" evidence="1">
    <location>
        <begin position="21"/>
        <end position="68"/>
    </location>
</feature>